<evidence type="ECO:0000313" key="7">
    <source>
        <dbReference type="Proteomes" id="UP000494252"/>
    </source>
</evidence>
<dbReference type="CDD" id="cd00761">
    <property type="entry name" value="Glyco_tranf_GTA_type"/>
    <property type="match status" value="1"/>
</dbReference>
<reference evidence="6 7" key="1">
    <citation type="submission" date="2020-04" db="EMBL/GenBank/DDBJ databases">
        <authorList>
            <person name="De Canck E."/>
        </authorList>
    </citation>
    <scope>NUCLEOTIDE SEQUENCE [LARGE SCALE GENOMIC DNA]</scope>
    <source>
        <strain evidence="6 7">LMG 27177</strain>
    </source>
</reference>
<dbReference type="GO" id="GO:0005886">
    <property type="term" value="C:plasma membrane"/>
    <property type="evidence" value="ECO:0007669"/>
    <property type="project" value="UniProtKB-SubCell"/>
</dbReference>
<protein>
    <recommendedName>
        <fullName evidence="8">Glycosyltransferase 2-like domain-containing protein</fullName>
    </recommendedName>
</protein>
<dbReference type="SUPFAM" id="SSF53448">
    <property type="entry name" value="Nucleotide-diphospho-sugar transferases"/>
    <property type="match status" value="1"/>
</dbReference>
<name>A0A6J5GES9_9BURK</name>
<dbReference type="Proteomes" id="UP000494252">
    <property type="component" value="Unassembled WGS sequence"/>
</dbReference>
<dbReference type="EMBL" id="CADIKI010000011">
    <property type="protein sequence ID" value="CAB3795426.1"/>
    <property type="molecule type" value="Genomic_DNA"/>
</dbReference>
<keyword evidence="4" id="KW-0808">Transferase</keyword>
<evidence type="ECO:0000256" key="3">
    <source>
        <dbReference type="ARBA" id="ARBA00022676"/>
    </source>
</evidence>
<evidence type="ECO:0000256" key="2">
    <source>
        <dbReference type="ARBA" id="ARBA00022475"/>
    </source>
</evidence>
<evidence type="ECO:0000256" key="5">
    <source>
        <dbReference type="ARBA" id="ARBA00023136"/>
    </source>
</evidence>
<accession>A0A6J5GES9</accession>
<evidence type="ECO:0000256" key="1">
    <source>
        <dbReference type="ARBA" id="ARBA00004236"/>
    </source>
</evidence>
<keyword evidence="7" id="KW-1185">Reference proteome</keyword>
<dbReference type="Gene3D" id="3.90.550.10">
    <property type="entry name" value="Spore Coat Polysaccharide Biosynthesis Protein SpsA, Chain A"/>
    <property type="match status" value="1"/>
</dbReference>
<dbReference type="InterPro" id="IPR029044">
    <property type="entry name" value="Nucleotide-diphossugar_trans"/>
</dbReference>
<evidence type="ECO:0008006" key="8">
    <source>
        <dbReference type="Google" id="ProtNLM"/>
    </source>
</evidence>
<evidence type="ECO:0000313" key="6">
    <source>
        <dbReference type="EMBL" id="CAB3795426.1"/>
    </source>
</evidence>
<keyword evidence="3" id="KW-0328">Glycosyltransferase</keyword>
<keyword evidence="5" id="KW-0472">Membrane</keyword>
<organism evidence="6 7">
    <name type="scientific">Paraburkholderia fynbosensis</name>
    <dbReference type="NCBI Taxonomy" id="1200993"/>
    <lineage>
        <taxon>Bacteria</taxon>
        <taxon>Pseudomonadati</taxon>
        <taxon>Pseudomonadota</taxon>
        <taxon>Betaproteobacteria</taxon>
        <taxon>Burkholderiales</taxon>
        <taxon>Burkholderiaceae</taxon>
        <taxon>Paraburkholderia</taxon>
    </lineage>
</organism>
<dbReference type="GO" id="GO:0016757">
    <property type="term" value="F:glycosyltransferase activity"/>
    <property type="evidence" value="ECO:0007669"/>
    <property type="project" value="UniProtKB-KW"/>
</dbReference>
<sequence>MLGVVIPAHNAADYMARACARSSRPHGILRSLANRSESLWSSIAVLTQPVTLPAHSTHMSYLSRPATSVSRATGAAAALAERARWLAFTDADTTVAPDWLVQQLLCRADAVCGVISVTDWRGHSDAVRENFVTTYRDADGHRHIHSANLGVSASAYSLVKGFQPLATNEDVALVEALIAAGATVAWSAAPRVTTSARLDSRAPGGFGDALRQVSRRLAAKTLSATARLFT</sequence>
<dbReference type="PANTHER" id="PTHR43646:SF2">
    <property type="entry name" value="GLYCOSYLTRANSFERASE 2-LIKE DOMAIN-CONTAINING PROTEIN"/>
    <property type="match status" value="1"/>
</dbReference>
<keyword evidence="2" id="KW-1003">Cell membrane</keyword>
<dbReference type="PANTHER" id="PTHR43646">
    <property type="entry name" value="GLYCOSYLTRANSFERASE"/>
    <property type="match status" value="1"/>
</dbReference>
<proteinExistence type="predicted"/>
<evidence type="ECO:0000256" key="4">
    <source>
        <dbReference type="ARBA" id="ARBA00022679"/>
    </source>
</evidence>
<dbReference type="AlphaFoldDB" id="A0A6J5GES9"/>
<gene>
    <name evidence="6" type="ORF">LMG27177_03844</name>
</gene>
<comment type="subcellular location">
    <subcellularLocation>
        <location evidence="1">Cell membrane</location>
    </subcellularLocation>
</comment>